<evidence type="ECO:0000256" key="1">
    <source>
        <dbReference type="SAM" id="MobiDB-lite"/>
    </source>
</evidence>
<sequence>MLPKGTGAENIEPPVRHNQSKAAIGLMFRNSGKLIKGTNTPLPVILPARSTRVYISIHNASQATLADQDAHEQMSSVSSVQDTETLHNC</sequence>
<proteinExistence type="predicted"/>
<evidence type="ECO:0000313" key="2">
    <source>
        <dbReference type="EMBL" id="RFZ91319.1"/>
    </source>
</evidence>
<feature type="region of interest" description="Disordered" evidence="1">
    <location>
        <begin position="64"/>
        <end position="89"/>
    </location>
</feature>
<dbReference type="Proteomes" id="UP000264217">
    <property type="component" value="Unassembled WGS sequence"/>
</dbReference>
<feature type="compositionally biased region" description="Polar residues" evidence="1">
    <location>
        <begin position="73"/>
        <end position="89"/>
    </location>
</feature>
<keyword evidence="3" id="KW-1185">Reference proteome</keyword>
<organism evidence="2 3">
    <name type="scientific">Mucilaginibacter conchicola</name>
    <dbReference type="NCBI Taxonomy" id="2303333"/>
    <lineage>
        <taxon>Bacteria</taxon>
        <taxon>Pseudomonadati</taxon>
        <taxon>Bacteroidota</taxon>
        <taxon>Sphingobacteriia</taxon>
        <taxon>Sphingobacteriales</taxon>
        <taxon>Sphingobacteriaceae</taxon>
        <taxon>Mucilaginibacter</taxon>
    </lineage>
</organism>
<gene>
    <name evidence="2" type="ORF">D0C36_20550</name>
</gene>
<dbReference type="AlphaFoldDB" id="A0A372NQU1"/>
<evidence type="ECO:0000313" key="3">
    <source>
        <dbReference type="Proteomes" id="UP000264217"/>
    </source>
</evidence>
<name>A0A372NQU1_9SPHI</name>
<reference evidence="2 3" key="1">
    <citation type="submission" date="2018-08" db="EMBL/GenBank/DDBJ databases">
        <title>Mucilaginibacter sp. MYSH2.</title>
        <authorList>
            <person name="Seo T."/>
        </authorList>
    </citation>
    <scope>NUCLEOTIDE SEQUENCE [LARGE SCALE GENOMIC DNA]</scope>
    <source>
        <strain evidence="2 3">MYSH2</strain>
    </source>
</reference>
<protein>
    <submittedName>
        <fullName evidence="2">Uncharacterized protein</fullName>
    </submittedName>
</protein>
<comment type="caution">
    <text evidence="2">The sequence shown here is derived from an EMBL/GenBank/DDBJ whole genome shotgun (WGS) entry which is preliminary data.</text>
</comment>
<dbReference type="EMBL" id="QWDC01000003">
    <property type="protein sequence ID" value="RFZ91319.1"/>
    <property type="molecule type" value="Genomic_DNA"/>
</dbReference>
<accession>A0A372NQU1</accession>